<dbReference type="EMBL" id="LQRI01000141">
    <property type="protein sequence ID" value="KXT82310.1"/>
    <property type="molecule type" value="Genomic_DNA"/>
</dbReference>
<evidence type="ECO:0000313" key="2">
    <source>
        <dbReference type="EMBL" id="KXT82310.1"/>
    </source>
</evidence>
<gene>
    <name evidence="2" type="ORF">SORDD14_00869</name>
</gene>
<keyword evidence="1" id="KW-0812">Transmembrane</keyword>
<accession>A0A139P205</accession>
<reference evidence="2 3" key="1">
    <citation type="submission" date="2016-01" db="EMBL/GenBank/DDBJ databases">
        <title>Highly variable Streptococcus oralis are common among viridans streptococci isolated from primates.</title>
        <authorList>
            <person name="Denapaite D."/>
            <person name="Rieger M."/>
            <person name="Koendgen S."/>
            <person name="Brueckner R."/>
            <person name="Ochigava I."/>
            <person name="Kappeler P."/>
            <person name="Maetz-Rensing K."/>
            <person name="Leendertz F."/>
            <person name="Hakenbeck R."/>
        </authorList>
    </citation>
    <scope>NUCLEOTIDE SEQUENCE [LARGE SCALE GENOMIC DNA]</scope>
    <source>
        <strain evidence="2 3">DD14</strain>
    </source>
</reference>
<dbReference type="Proteomes" id="UP000070497">
    <property type="component" value="Unassembled WGS sequence"/>
</dbReference>
<name>A0A139P205_STROR</name>
<dbReference type="PATRIC" id="fig|1303.77.peg.991"/>
<comment type="caution">
    <text evidence="2">The sequence shown here is derived from an EMBL/GenBank/DDBJ whole genome shotgun (WGS) entry which is preliminary data.</text>
</comment>
<evidence type="ECO:0000256" key="1">
    <source>
        <dbReference type="SAM" id="Phobius"/>
    </source>
</evidence>
<keyword evidence="1" id="KW-0472">Membrane</keyword>
<feature type="transmembrane region" description="Helical" evidence="1">
    <location>
        <begin position="54"/>
        <end position="74"/>
    </location>
</feature>
<sequence>MTVIGNIAYIALAVLGGLWFPLSSFPEWLQSIGKLTPTYQLMQVVSTYLEHHEFNILAALVVLGYTVFFGVLVIQLKKRIEVK</sequence>
<protein>
    <submittedName>
        <fullName evidence="2">ABC transporter permease protein</fullName>
    </submittedName>
</protein>
<organism evidence="2 3">
    <name type="scientific">Streptococcus oralis</name>
    <dbReference type="NCBI Taxonomy" id="1303"/>
    <lineage>
        <taxon>Bacteria</taxon>
        <taxon>Bacillati</taxon>
        <taxon>Bacillota</taxon>
        <taxon>Bacilli</taxon>
        <taxon>Lactobacillales</taxon>
        <taxon>Streptococcaceae</taxon>
        <taxon>Streptococcus</taxon>
    </lineage>
</organism>
<dbReference type="AlphaFoldDB" id="A0A139P205"/>
<feature type="transmembrane region" description="Helical" evidence="1">
    <location>
        <begin position="7"/>
        <end position="25"/>
    </location>
</feature>
<proteinExistence type="predicted"/>
<keyword evidence="1" id="KW-1133">Transmembrane helix</keyword>
<evidence type="ECO:0000313" key="3">
    <source>
        <dbReference type="Proteomes" id="UP000070497"/>
    </source>
</evidence>